<dbReference type="RefSeq" id="XP_016258142.1">
    <property type="nucleotide sequence ID" value="XM_016411388.1"/>
</dbReference>
<dbReference type="PANTHER" id="PTHR11136">
    <property type="entry name" value="FOLYLPOLYGLUTAMATE SYNTHASE-RELATED"/>
    <property type="match status" value="1"/>
</dbReference>
<dbReference type="Proteomes" id="UP000053342">
    <property type="component" value="Unassembled WGS sequence"/>
</dbReference>
<organism evidence="8 9">
    <name type="scientific">Exophiala oligosperma</name>
    <dbReference type="NCBI Taxonomy" id="215243"/>
    <lineage>
        <taxon>Eukaryota</taxon>
        <taxon>Fungi</taxon>
        <taxon>Dikarya</taxon>
        <taxon>Ascomycota</taxon>
        <taxon>Pezizomycotina</taxon>
        <taxon>Eurotiomycetes</taxon>
        <taxon>Chaetothyriomycetidae</taxon>
        <taxon>Chaetothyriales</taxon>
        <taxon>Herpotrichiellaceae</taxon>
        <taxon>Exophiala</taxon>
    </lineage>
</organism>
<feature type="domain" description="Mur ligase C-terminal" evidence="7">
    <location>
        <begin position="340"/>
        <end position="468"/>
    </location>
</feature>
<dbReference type="InterPro" id="IPR036565">
    <property type="entry name" value="Mur-like_cat_sf"/>
</dbReference>
<dbReference type="PROSITE" id="PS01012">
    <property type="entry name" value="FOLYLPOLYGLU_SYNT_2"/>
    <property type="match status" value="1"/>
</dbReference>
<dbReference type="STRING" id="215243.A0A0D2AC97"/>
<dbReference type="HOGENOM" id="CLU_015869_2_0_1"/>
<evidence type="ECO:0000313" key="9">
    <source>
        <dbReference type="Proteomes" id="UP000053342"/>
    </source>
</evidence>
<sequence>MINLGLQRITALVQPLFAAHPASLPWKAIHVAGTNGKGSVAALLSTFLSRSGYSVGRFTSPHLIDRWDCITLDQRVVDRDLFLNVEREVRARSHTDQIGASDFEILTATAFELFTRGAVDVAVVECGLGGRLDATNVLRNQDVLISVLAKVGLDHTDLLGDTIEKITWEKAGIFKPGGVPVVVDASNDAQVLRVVRARLEQLGTTQGVAVLDEAHVGLLSGGIEKMNQLRGRALAKHQEQNLTTAWTAYTLAERRLRELKPLTRKVSGVNTTGQHVGDSGDWVQNVKQRAEELPQLVTTAHNSLRGRLEWLEIPDHLLVHDDEETSNKKTTASKMTRHQHNMVLIDGAHNPQSVHALAAYVDDTVRPRSPNQKMTWVLAAKSDKDVAAIMSILLRPGDNVVTCSFGPVDGMPWVKSMASRDLLQVAKRTISHTPSVAEAARDGNVKEALVRALKIAGHDGSTVCVAGSLYLVGDVLRLVRDG</sequence>
<dbReference type="GO" id="GO:0046872">
    <property type="term" value="F:metal ion binding"/>
    <property type="evidence" value="ECO:0007669"/>
    <property type="project" value="UniProtKB-KW"/>
</dbReference>
<dbReference type="OrthoDB" id="5212574at2759"/>
<dbReference type="NCBIfam" id="TIGR01499">
    <property type="entry name" value="folC"/>
    <property type="match status" value="1"/>
</dbReference>
<keyword evidence="3" id="KW-0479">Metal-binding</keyword>
<keyword evidence="5" id="KW-0067">ATP-binding</keyword>
<dbReference type="SUPFAM" id="SSF53623">
    <property type="entry name" value="MurD-like peptide ligases, catalytic domain"/>
    <property type="match status" value="1"/>
</dbReference>
<keyword evidence="9" id="KW-1185">Reference proteome</keyword>
<evidence type="ECO:0000313" key="8">
    <source>
        <dbReference type="EMBL" id="KIW37926.1"/>
    </source>
</evidence>
<dbReference type="Pfam" id="PF02875">
    <property type="entry name" value="Mur_ligase_C"/>
    <property type="match status" value="1"/>
</dbReference>
<dbReference type="UniPathway" id="UPA00850"/>
<evidence type="ECO:0000259" key="7">
    <source>
        <dbReference type="Pfam" id="PF02875"/>
    </source>
</evidence>
<dbReference type="PANTHER" id="PTHR11136:SF0">
    <property type="entry name" value="DIHYDROFOLATE SYNTHETASE-RELATED"/>
    <property type="match status" value="1"/>
</dbReference>
<dbReference type="GO" id="GO:0005739">
    <property type="term" value="C:mitochondrion"/>
    <property type="evidence" value="ECO:0007669"/>
    <property type="project" value="TreeGrafter"/>
</dbReference>
<dbReference type="GO" id="GO:0005524">
    <property type="term" value="F:ATP binding"/>
    <property type="evidence" value="ECO:0007669"/>
    <property type="project" value="UniProtKB-KW"/>
</dbReference>
<protein>
    <recommendedName>
        <fullName evidence="7">Mur ligase C-terminal domain-containing protein</fullName>
    </recommendedName>
</protein>
<proteinExistence type="inferred from homology"/>
<dbReference type="InterPro" id="IPR001645">
    <property type="entry name" value="Folylpolyglutamate_synth"/>
</dbReference>
<keyword evidence="4" id="KW-0547">Nucleotide-binding</keyword>
<reference evidence="8 9" key="1">
    <citation type="submission" date="2015-01" db="EMBL/GenBank/DDBJ databases">
        <title>The Genome Sequence of Exophiala oligosperma CBS72588.</title>
        <authorList>
            <consortium name="The Broad Institute Genomics Platform"/>
            <person name="Cuomo C."/>
            <person name="de Hoog S."/>
            <person name="Gorbushina A."/>
            <person name="Stielow B."/>
            <person name="Teixiera M."/>
            <person name="Abouelleil A."/>
            <person name="Chapman S.B."/>
            <person name="Priest M."/>
            <person name="Young S.K."/>
            <person name="Wortman J."/>
            <person name="Nusbaum C."/>
            <person name="Birren B."/>
        </authorList>
    </citation>
    <scope>NUCLEOTIDE SEQUENCE [LARGE SCALE GENOMIC DNA]</scope>
    <source>
        <strain evidence="8 9">CBS 72588</strain>
    </source>
</reference>
<dbReference type="Gene3D" id="3.40.1190.10">
    <property type="entry name" value="Mur-like, catalytic domain"/>
    <property type="match status" value="1"/>
</dbReference>
<evidence type="ECO:0000256" key="6">
    <source>
        <dbReference type="ARBA" id="ARBA00022842"/>
    </source>
</evidence>
<keyword evidence="6" id="KW-0460">Magnesium</keyword>
<evidence type="ECO:0000256" key="4">
    <source>
        <dbReference type="ARBA" id="ARBA00022741"/>
    </source>
</evidence>
<keyword evidence="2" id="KW-0436">Ligase</keyword>
<dbReference type="GO" id="GO:0004326">
    <property type="term" value="F:tetrahydrofolylpolyglutamate synthase activity"/>
    <property type="evidence" value="ECO:0007669"/>
    <property type="project" value="InterPro"/>
</dbReference>
<dbReference type="GO" id="GO:0005829">
    <property type="term" value="C:cytosol"/>
    <property type="evidence" value="ECO:0007669"/>
    <property type="project" value="TreeGrafter"/>
</dbReference>
<dbReference type="AlphaFoldDB" id="A0A0D2AC97"/>
<evidence type="ECO:0000256" key="3">
    <source>
        <dbReference type="ARBA" id="ARBA00022723"/>
    </source>
</evidence>
<accession>A0A0D2AC97</accession>
<comment type="similarity">
    <text evidence="1">Belongs to the folylpolyglutamate synthase family.</text>
</comment>
<evidence type="ECO:0000256" key="1">
    <source>
        <dbReference type="ARBA" id="ARBA00008276"/>
    </source>
</evidence>
<dbReference type="VEuPathDB" id="FungiDB:PV06_09904"/>
<dbReference type="InterPro" id="IPR004101">
    <property type="entry name" value="Mur_ligase_C"/>
</dbReference>
<evidence type="ECO:0000256" key="5">
    <source>
        <dbReference type="ARBA" id="ARBA00022840"/>
    </source>
</evidence>
<evidence type="ECO:0000256" key="2">
    <source>
        <dbReference type="ARBA" id="ARBA00022598"/>
    </source>
</evidence>
<dbReference type="GeneID" id="27361978"/>
<dbReference type="InterPro" id="IPR018109">
    <property type="entry name" value="Folylpolyglutamate_synth_CS"/>
</dbReference>
<dbReference type="SUPFAM" id="SSF53244">
    <property type="entry name" value="MurD-like peptide ligases, peptide-binding domain"/>
    <property type="match status" value="1"/>
</dbReference>
<dbReference type="EMBL" id="KN847342">
    <property type="protein sequence ID" value="KIW37926.1"/>
    <property type="molecule type" value="Genomic_DNA"/>
</dbReference>
<gene>
    <name evidence="8" type="ORF">PV06_09904</name>
</gene>
<dbReference type="GO" id="GO:0008841">
    <property type="term" value="F:dihydrofolate synthase activity"/>
    <property type="evidence" value="ECO:0007669"/>
    <property type="project" value="TreeGrafter"/>
</dbReference>
<dbReference type="Gene3D" id="3.90.190.20">
    <property type="entry name" value="Mur ligase, C-terminal domain"/>
    <property type="match status" value="1"/>
</dbReference>
<name>A0A0D2AC97_9EURO</name>
<dbReference type="InterPro" id="IPR036615">
    <property type="entry name" value="Mur_ligase_C_dom_sf"/>
</dbReference>